<comment type="similarity">
    <text evidence="2">Belongs to the CDP-glycerol glycerophosphotransferase family.</text>
</comment>
<name>A0A9E8S883_9MICO</name>
<accession>A0A9E8S883</accession>
<dbReference type="GO" id="GO:0019350">
    <property type="term" value="P:teichoic acid biosynthetic process"/>
    <property type="evidence" value="ECO:0007669"/>
    <property type="project" value="UniProtKB-KW"/>
</dbReference>
<evidence type="ECO:0000313" key="8">
    <source>
        <dbReference type="Proteomes" id="UP001164706"/>
    </source>
</evidence>
<sequence length="950" mass="102311">MARFTFSAGNARVLARAPLYAIGALCARLVPRDPRRWVMASGLGLGEGALALWRYTREHDPDRRLTWLASSDEELRAARAAGMAALPARGWGGFRATLRAGAVVVTHGLGDANRYGSSGAVVVQLWHGIPLKRLHLDTGAALRLPLIGSLPGARALMSALYRRGGARITLFPVASELVAARIRSAFGLGPERVRVLGDARDDVLLQGTAFSRRDAARALIAAATGPLPEAARLVLYAPTWRDGEPDPAIPDAAQWAEIVAWAERRDAVLLVRSHPLGAGSYAAGPAASPRIRLLGRAQLLDVTPALPALDALLTDYSSIAFDAAIAGVPSVFLAPDLAAYLGSRGLYTPYRAFSGGDPATSWTEALARLDGALEEGPARDAVLAHARWLRDEHVDLLDGRATERVHAAVRELLGETGSPRAGAAAGSVGTGAAGTAGTIAGPARVVIDDAELDPETLTLRGTAPGPIRRLALVGPRQTIELAVHQTGASFSASAPLLRERWGSPPLPPRSDEYRLEVALEGAAHASRRATVTAHLDPGLRSPWLRAELRADAGTLVLRVEPPLADDERGASAQKRLEAGYRARTAAPETAVMFESFYSQTAACNPLALDAELARVRPDVTRYWSVVDRSVAVPEGAVALVEGSAEWWRVRADARLLVVNDWLRKRWRPRAHQRVLQTWHGTMLKRLALDRAGVGMRTRIAVTRESRRWSILLAQNPWAAGVLRRAYAFRGPVWVEGYPRNDVLLRGDRAAVRERLGLAEGQRAVLYAPTWRDDRREIVDYLDLPGFAAQLAALPGEHVLLVRGHSRTLRFGRDLDAPGLIDVTSYPAIGELMLAADVLVTDYSSVMFDITAIDTPLVLFVPDLEHYRRDLRGFYFDVTAEAPGPVVRDRDALLQTLAELAASTPASGVEQAPAATAPPALAAWRARFNPLDDGRAAERVVARILAGGLLD</sequence>
<dbReference type="InterPro" id="IPR043148">
    <property type="entry name" value="TagF_C"/>
</dbReference>
<dbReference type="Gene3D" id="3.40.50.11820">
    <property type="match status" value="2"/>
</dbReference>
<dbReference type="RefSeq" id="WP_267780357.1">
    <property type="nucleotide sequence ID" value="NZ_CP113089.1"/>
</dbReference>
<dbReference type="GO" id="GO:0047355">
    <property type="term" value="F:CDP-glycerol glycerophosphotransferase activity"/>
    <property type="evidence" value="ECO:0007669"/>
    <property type="project" value="InterPro"/>
</dbReference>
<dbReference type="AlphaFoldDB" id="A0A9E8S883"/>
<organism evidence="7 8">
    <name type="scientific">Microcella daejeonensis</name>
    <dbReference type="NCBI Taxonomy" id="2994971"/>
    <lineage>
        <taxon>Bacteria</taxon>
        <taxon>Bacillati</taxon>
        <taxon>Actinomycetota</taxon>
        <taxon>Actinomycetes</taxon>
        <taxon>Micrococcales</taxon>
        <taxon>Microbacteriaceae</taxon>
        <taxon>Microcella</taxon>
    </lineage>
</organism>
<evidence type="ECO:0000256" key="6">
    <source>
        <dbReference type="ARBA" id="ARBA00023136"/>
    </source>
</evidence>
<dbReference type="SUPFAM" id="SSF53756">
    <property type="entry name" value="UDP-Glycosyltransferase/glycogen phosphorylase"/>
    <property type="match status" value="2"/>
</dbReference>
<evidence type="ECO:0000256" key="1">
    <source>
        <dbReference type="ARBA" id="ARBA00004202"/>
    </source>
</evidence>
<reference evidence="7" key="1">
    <citation type="submission" date="2022-11" db="EMBL/GenBank/DDBJ databases">
        <title>Description of Microcella daejonensis nov. sp, isolated from riverside soil.</title>
        <authorList>
            <person name="Molina K.M."/>
            <person name="Kim S.B."/>
        </authorList>
    </citation>
    <scope>NUCLEOTIDE SEQUENCE</scope>
    <source>
        <strain evidence="7">MMS21-STM12</strain>
    </source>
</reference>
<comment type="subcellular location">
    <subcellularLocation>
        <location evidence="1">Cell membrane</location>
        <topology evidence="1">Peripheral membrane protein</topology>
    </subcellularLocation>
</comment>
<protein>
    <submittedName>
        <fullName evidence="7">CDP-glycerol glycerophosphotransferase family protein</fullName>
    </submittedName>
</protein>
<keyword evidence="8" id="KW-1185">Reference proteome</keyword>
<dbReference type="KEGG" id="mdb:OVN18_08845"/>
<gene>
    <name evidence="7" type="ORF">OVN18_08845</name>
</gene>
<keyword evidence="5" id="KW-0777">Teichoic acid biosynthesis</keyword>
<dbReference type="InterPro" id="IPR051612">
    <property type="entry name" value="Teichoic_Acid_Biosynth"/>
</dbReference>
<evidence type="ECO:0000313" key="7">
    <source>
        <dbReference type="EMBL" id="WAB80674.1"/>
    </source>
</evidence>
<proteinExistence type="inferred from homology"/>
<dbReference type="PANTHER" id="PTHR37316">
    <property type="entry name" value="TEICHOIC ACID GLYCEROL-PHOSPHATE PRIMASE"/>
    <property type="match status" value="1"/>
</dbReference>
<dbReference type="PANTHER" id="PTHR37316:SF3">
    <property type="entry name" value="TEICHOIC ACID GLYCEROL-PHOSPHATE TRANSFERASE"/>
    <property type="match status" value="1"/>
</dbReference>
<evidence type="ECO:0000256" key="5">
    <source>
        <dbReference type="ARBA" id="ARBA00022944"/>
    </source>
</evidence>
<evidence type="ECO:0000256" key="4">
    <source>
        <dbReference type="ARBA" id="ARBA00022679"/>
    </source>
</evidence>
<dbReference type="Proteomes" id="UP001164706">
    <property type="component" value="Chromosome"/>
</dbReference>
<dbReference type="GO" id="GO:0005886">
    <property type="term" value="C:plasma membrane"/>
    <property type="evidence" value="ECO:0007669"/>
    <property type="project" value="UniProtKB-SubCell"/>
</dbReference>
<dbReference type="InterPro" id="IPR043149">
    <property type="entry name" value="TagF_N"/>
</dbReference>
<evidence type="ECO:0000256" key="3">
    <source>
        <dbReference type="ARBA" id="ARBA00022475"/>
    </source>
</evidence>
<dbReference type="EMBL" id="CP113089">
    <property type="protein sequence ID" value="WAB80674.1"/>
    <property type="molecule type" value="Genomic_DNA"/>
</dbReference>
<keyword evidence="4" id="KW-0808">Transferase</keyword>
<keyword evidence="3" id="KW-1003">Cell membrane</keyword>
<dbReference type="Gene3D" id="3.40.50.12580">
    <property type="match status" value="2"/>
</dbReference>
<dbReference type="Pfam" id="PF04464">
    <property type="entry name" value="Glyphos_transf"/>
    <property type="match status" value="2"/>
</dbReference>
<keyword evidence="6" id="KW-0472">Membrane</keyword>
<dbReference type="InterPro" id="IPR007554">
    <property type="entry name" value="Glycerophosphate_synth"/>
</dbReference>
<evidence type="ECO:0000256" key="2">
    <source>
        <dbReference type="ARBA" id="ARBA00010488"/>
    </source>
</evidence>